<reference evidence="1" key="1">
    <citation type="submission" date="2021-05" db="EMBL/GenBank/DDBJ databases">
        <authorList>
            <person name="Scholz U."/>
            <person name="Mascher M."/>
            <person name="Fiebig A."/>
        </authorList>
    </citation>
    <scope>NUCLEOTIDE SEQUENCE [LARGE SCALE GENOMIC DNA]</scope>
</reference>
<protein>
    <submittedName>
        <fullName evidence="1">Uncharacterized protein</fullName>
    </submittedName>
</protein>
<organism evidence="1 2">
    <name type="scientific">Avena sativa</name>
    <name type="common">Oat</name>
    <dbReference type="NCBI Taxonomy" id="4498"/>
    <lineage>
        <taxon>Eukaryota</taxon>
        <taxon>Viridiplantae</taxon>
        <taxon>Streptophyta</taxon>
        <taxon>Embryophyta</taxon>
        <taxon>Tracheophyta</taxon>
        <taxon>Spermatophyta</taxon>
        <taxon>Magnoliopsida</taxon>
        <taxon>Liliopsida</taxon>
        <taxon>Poales</taxon>
        <taxon>Poaceae</taxon>
        <taxon>BOP clade</taxon>
        <taxon>Pooideae</taxon>
        <taxon>Poodae</taxon>
        <taxon>Poeae</taxon>
        <taxon>Poeae Chloroplast Group 1 (Aveneae type)</taxon>
        <taxon>Aveninae</taxon>
        <taxon>Avena</taxon>
    </lineage>
</organism>
<accession>A0ACD5ZP15</accession>
<proteinExistence type="predicted"/>
<dbReference type="Proteomes" id="UP001732700">
    <property type="component" value="Chromosome 6D"/>
</dbReference>
<reference evidence="1" key="2">
    <citation type="submission" date="2025-09" db="UniProtKB">
        <authorList>
            <consortium name="EnsemblPlants"/>
        </authorList>
    </citation>
    <scope>IDENTIFICATION</scope>
</reference>
<sequence>MASSASLRCSFLALLFLVFSGASGQLSPTFYATTCPSLESVVRDATYQAVLDEQRMGASLLRLHFHDCFVQGCDGSVLLDDAPGFVGEKTAFGNVNSVRGFEVMDTIKTKVEAACPGVVSCADILALAARDSTVKLGGPTWTVPLGRRDSMTASRDLANADLPPPFFNISGLIAGFAKKGFTAREMTALSGAHTVGFAQCQNYRDRIYNETNIDPLFAQGLKTGCASAGHATDANLAPFDGPTELVFDSSYYDNLVNRRGLIHSDQELYNPGGKQSQAMVVSQYRSSSTTFFNEFAAAMVKMGKITPLTGNDGQIRLNCRLVNT</sequence>
<evidence type="ECO:0000313" key="2">
    <source>
        <dbReference type="Proteomes" id="UP001732700"/>
    </source>
</evidence>
<keyword evidence="2" id="KW-1185">Reference proteome</keyword>
<name>A0ACD5ZP15_AVESA</name>
<dbReference type="EnsemblPlants" id="AVESA.00010b.r2.6DG1182560.1">
    <property type="protein sequence ID" value="AVESA.00010b.r2.6DG1182560.1.CDS"/>
    <property type="gene ID" value="AVESA.00010b.r2.6DG1182560"/>
</dbReference>
<evidence type="ECO:0000313" key="1">
    <source>
        <dbReference type="EnsemblPlants" id="AVESA.00010b.r2.6DG1182560.1.CDS"/>
    </source>
</evidence>